<dbReference type="Proteomes" id="UP000601361">
    <property type="component" value="Unassembled WGS sequence"/>
</dbReference>
<comment type="caution">
    <text evidence="1">The sequence shown here is derived from an EMBL/GenBank/DDBJ whole genome shotgun (WGS) entry which is preliminary data.</text>
</comment>
<organism evidence="1 2">
    <name type="scientific">Hymenobacter glacieicola</name>
    <dbReference type="NCBI Taxonomy" id="1562124"/>
    <lineage>
        <taxon>Bacteria</taxon>
        <taxon>Pseudomonadati</taxon>
        <taxon>Bacteroidota</taxon>
        <taxon>Cytophagia</taxon>
        <taxon>Cytophagales</taxon>
        <taxon>Hymenobacteraceae</taxon>
        <taxon>Hymenobacter</taxon>
    </lineage>
</organism>
<proteinExistence type="predicted"/>
<protein>
    <recommendedName>
        <fullName evidence="3">TonB-dependent receptor plug domain-containing protein</fullName>
    </recommendedName>
</protein>
<dbReference type="EMBL" id="BMGS01000003">
    <property type="protein sequence ID" value="GGG37979.1"/>
    <property type="molecule type" value="Genomic_DNA"/>
</dbReference>
<gene>
    <name evidence="1" type="ORF">GCM10011378_12820</name>
</gene>
<name>A0ABQ1WPG7_9BACT</name>
<evidence type="ECO:0008006" key="3">
    <source>
        <dbReference type="Google" id="ProtNLM"/>
    </source>
</evidence>
<evidence type="ECO:0000313" key="1">
    <source>
        <dbReference type="EMBL" id="GGG37979.1"/>
    </source>
</evidence>
<sequence>MNQHLFRFLLLAGLTASAFRGHGHPPVAVSKARYAVAEPLYLLNSNSIMSSGFLPQLTPAAIAKVHIYKPNYVPPLLAGLDWAGIVAISYPKPIASQSLAQISRRHGVRGPFRVVIDGRLLSAEQVATLRMVPEAIGQVRVTPATPAVPEAVVAITLTKAKPVEHPPGTILIR</sequence>
<keyword evidence="2" id="KW-1185">Reference proteome</keyword>
<evidence type="ECO:0000313" key="2">
    <source>
        <dbReference type="Proteomes" id="UP000601361"/>
    </source>
</evidence>
<accession>A0ABQ1WPG7</accession>
<dbReference type="RefSeq" id="WP_188556992.1">
    <property type="nucleotide sequence ID" value="NZ_BMGS01000003.1"/>
</dbReference>
<reference evidence="2" key="1">
    <citation type="journal article" date="2019" name="Int. J. Syst. Evol. Microbiol.">
        <title>The Global Catalogue of Microorganisms (GCM) 10K type strain sequencing project: providing services to taxonomists for standard genome sequencing and annotation.</title>
        <authorList>
            <consortium name="The Broad Institute Genomics Platform"/>
            <consortium name="The Broad Institute Genome Sequencing Center for Infectious Disease"/>
            <person name="Wu L."/>
            <person name="Ma J."/>
        </authorList>
    </citation>
    <scope>NUCLEOTIDE SEQUENCE [LARGE SCALE GENOMIC DNA]</scope>
    <source>
        <strain evidence="2">CGMCC 1.12990</strain>
    </source>
</reference>